<keyword evidence="9" id="KW-1185">Reference proteome</keyword>
<evidence type="ECO:0000256" key="2">
    <source>
        <dbReference type="ARBA" id="ARBA00009399"/>
    </source>
</evidence>
<reference evidence="8 9" key="1">
    <citation type="submission" date="2019-01" db="EMBL/GenBank/DDBJ databases">
        <title>Lactibacter flavus gen. nov., sp. nov., a novel bacterium of the family Propionibacteriaceae isolated from raw milk and dairy products.</title>
        <authorList>
            <person name="Huptas C."/>
            <person name="Wenning M."/>
            <person name="Breitenwieser F."/>
            <person name="Doll E."/>
            <person name="Von Neubeck M."/>
            <person name="Busse H.-J."/>
            <person name="Scherer S."/>
        </authorList>
    </citation>
    <scope>NUCLEOTIDE SEQUENCE [LARGE SCALE GENOMIC DNA]</scope>
    <source>
        <strain evidence="8 9">KCTC 33808</strain>
    </source>
</reference>
<organism evidence="8 9">
    <name type="scientific">Propioniciclava sinopodophylli</name>
    <dbReference type="NCBI Taxonomy" id="1837344"/>
    <lineage>
        <taxon>Bacteria</taxon>
        <taxon>Bacillati</taxon>
        <taxon>Actinomycetota</taxon>
        <taxon>Actinomycetes</taxon>
        <taxon>Propionibacteriales</taxon>
        <taxon>Propionibacteriaceae</taxon>
        <taxon>Propioniciclava</taxon>
    </lineage>
</organism>
<protein>
    <submittedName>
        <fullName evidence="8">GtrA family protein</fullName>
    </submittedName>
</protein>
<dbReference type="InterPro" id="IPR051401">
    <property type="entry name" value="GtrA_CellWall_Glycosyl"/>
</dbReference>
<dbReference type="PANTHER" id="PTHR38459">
    <property type="entry name" value="PROPHAGE BACTOPRENOL-LINKED GLUCOSE TRANSLOCASE HOMOLOG"/>
    <property type="match status" value="1"/>
</dbReference>
<keyword evidence="4 6" id="KW-1133">Transmembrane helix</keyword>
<dbReference type="GO" id="GO:0005886">
    <property type="term" value="C:plasma membrane"/>
    <property type="evidence" value="ECO:0007669"/>
    <property type="project" value="TreeGrafter"/>
</dbReference>
<name>A0A4Q9KFJ2_9ACTN</name>
<evidence type="ECO:0000256" key="3">
    <source>
        <dbReference type="ARBA" id="ARBA00022692"/>
    </source>
</evidence>
<dbReference type="AlphaFoldDB" id="A0A4Q9KFJ2"/>
<feature type="transmembrane region" description="Helical" evidence="6">
    <location>
        <begin position="103"/>
        <end position="122"/>
    </location>
</feature>
<comment type="similarity">
    <text evidence="2">Belongs to the GtrA family.</text>
</comment>
<feature type="transmembrane region" description="Helical" evidence="6">
    <location>
        <begin position="37"/>
        <end position="58"/>
    </location>
</feature>
<proteinExistence type="inferred from homology"/>
<evidence type="ECO:0000313" key="9">
    <source>
        <dbReference type="Proteomes" id="UP000292373"/>
    </source>
</evidence>
<keyword evidence="5 6" id="KW-0472">Membrane</keyword>
<dbReference type="InterPro" id="IPR007267">
    <property type="entry name" value="GtrA_DPMS_TM"/>
</dbReference>
<sequence length="196" mass="21791">MRDQQGDGAAARWFADVTTRIRAAVPTRLQRVLPITFIGYAMINGSAFLLDMGFLAIITHFWKLPYSVAFSIGYALASVYAFFLNRWLNFREHGDLGKQSGKYVFVIASNYLIWIVGFASVLDWLGVHVMVARVIAACLEGLYIYLLLRLWVFPRRRCEADAVTVEAPDDSGGVAPVVVHPATHVRADLRPDAAAS</sequence>
<feature type="transmembrane region" description="Helical" evidence="6">
    <location>
        <begin position="64"/>
        <end position="83"/>
    </location>
</feature>
<keyword evidence="3 6" id="KW-0812">Transmembrane</keyword>
<dbReference type="OrthoDB" id="3259601at2"/>
<accession>A0A4Q9KFJ2</accession>
<evidence type="ECO:0000256" key="1">
    <source>
        <dbReference type="ARBA" id="ARBA00004141"/>
    </source>
</evidence>
<feature type="domain" description="GtrA/DPMS transmembrane" evidence="7">
    <location>
        <begin position="40"/>
        <end position="153"/>
    </location>
</feature>
<comment type="caution">
    <text evidence="8">The sequence shown here is derived from an EMBL/GenBank/DDBJ whole genome shotgun (WGS) entry which is preliminary data.</text>
</comment>
<dbReference type="Pfam" id="PF04138">
    <property type="entry name" value="GtrA_DPMS_TM"/>
    <property type="match status" value="1"/>
</dbReference>
<evidence type="ECO:0000259" key="7">
    <source>
        <dbReference type="Pfam" id="PF04138"/>
    </source>
</evidence>
<dbReference type="Proteomes" id="UP000292373">
    <property type="component" value="Unassembled WGS sequence"/>
</dbReference>
<feature type="transmembrane region" description="Helical" evidence="6">
    <location>
        <begin position="128"/>
        <end position="148"/>
    </location>
</feature>
<dbReference type="GO" id="GO:0000271">
    <property type="term" value="P:polysaccharide biosynthetic process"/>
    <property type="evidence" value="ECO:0007669"/>
    <property type="project" value="InterPro"/>
</dbReference>
<dbReference type="PANTHER" id="PTHR38459:SF1">
    <property type="entry name" value="PROPHAGE BACTOPRENOL-LINKED GLUCOSE TRANSLOCASE HOMOLOG"/>
    <property type="match status" value="1"/>
</dbReference>
<evidence type="ECO:0000256" key="5">
    <source>
        <dbReference type="ARBA" id="ARBA00023136"/>
    </source>
</evidence>
<evidence type="ECO:0000313" key="8">
    <source>
        <dbReference type="EMBL" id="TBT86621.1"/>
    </source>
</evidence>
<evidence type="ECO:0000256" key="6">
    <source>
        <dbReference type="SAM" id="Phobius"/>
    </source>
</evidence>
<dbReference type="EMBL" id="SDMQ01000003">
    <property type="protein sequence ID" value="TBT86621.1"/>
    <property type="molecule type" value="Genomic_DNA"/>
</dbReference>
<comment type="subcellular location">
    <subcellularLocation>
        <location evidence="1">Membrane</location>
        <topology evidence="1">Multi-pass membrane protein</topology>
    </subcellularLocation>
</comment>
<gene>
    <name evidence="8" type="ORF">ET989_04750</name>
</gene>
<evidence type="ECO:0000256" key="4">
    <source>
        <dbReference type="ARBA" id="ARBA00022989"/>
    </source>
</evidence>